<name>A0A8D8A6K2_CULPI</name>
<proteinExistence type="predicted"/>
<dbReference type="EMBL" id="HBUE01017193">
    <property type="protein sequence ID" value="CAG6450888.1"/>
    <property type="molecule type" value="Transcribed_RNA"/>
</dbReference>
<dbReference type="EMBL" id="HBUE01017195">
    <property type="protein sequence ID" value="CAG6450892.1"/>
    <property type="molecule type" value="Transcribed_RNA"/>
</dbReference>
<dbReference type="EMBL" id="HBUE01017194">
    <property type="protein sequence ID" value="CAG6450890.1"/>
    <property type="molecule type" value="Transcribed_RNA"/>
</dbReference>
<sequence length="103" mass="11537">MIIIIIVKICSENWRVELLIAEAEINANFSVPGKAGNQAVAGSDVASRLTLECPRSSRKRRGKSEQRALIDIIWFCELSAPKNRECENLLASESFESNKIKFN</sequence>
<reference evidence="1" key="1">
    <citation type="submission" date="2021-05" db="EMBL/GenBank/DDBJ databases">
        <authorList>
            <person name="Alioto T."/>
            <person name="Alioto T."/>
            <person name="Gomez Garrido J."/>
        </authorList>
    </citation>
    <scope>NUCLEOTIDE SEQUENCE</scope>
</reference>
<protein>
    <submittedName>
        <fullName evidence="1">(northern house mosquito) hypothetical protein</fullName>
    </submittedName>
</protein>
<organism evidence="1">
    <name type="scientific">Culex pipiens</name>
    <name type="common">House mosquito</name>
    <dbReference type="NCBI Taxonomy" id="7175"/>
    <lineage>
        <taxon>Eukaryota</taxon>
        <taxon>Metazoa</taxon>
        <taxon>Ecdysozoa</taxon>
        <taxon>Arthropoda</taxon>
        <taxon>Hexapoda</taxon>
        <taxon>Insecta</taxon>
        <taxon>Pterygota</taxon>
        <taxon>Neoptera</taxon>
        <taxon>Endopterygota</taxon>
        <taxon>Diptera</taxon>
        <taxon>Nematocera</taxon>
        <taxon>Culicoidea</taxon>
        <taxon>Culicidae</taxon>
        <taxon>Culicinae</taxon>
        <taxon>Culicini</taxon>
        <taxon>Culex</taxon>
        <taxon>Culex</taxon>
    </lineage>
</organism>
<evidence type="ECO:0000313" key="1">
    <source>
        <dbReference type="EMBL" id="CAG6450890.1"/>
    </source>
</evidence>
<accession>A0A8D8A6K2</accession>
<dbReference type="AlphaFoldDB" id="A0A8D8A6K2"/>
<dbReference type="EMBL" id="HBUE01017191">
    <property type="protein sequence ID" value="CAG6450887.1"/>
    <property type="molecule type" value="Transcribed_RNA"/>
</dbReference>
<dbReference type="EMBL" id="HBUE01017190">
    <property type="protein sequence ID" value="CAG6450885.1"/>
    <property type="molecule type" value="Transcribed_RNA"/>
</dbReference>